<reference evidence="4 5" key="1">
    <citation type="journal article" date="2019" name="Int. J. Syst. Evol. Microbiol.">
        <title>The Global Catalogue of Microorganisms (GCM) 10K type strain sequencing project: providing services to taxonomists for standard genome sequencing and annotation.</title>
        <authorList>
            <consortium name="The Broad Institute Genomics Platform"/>
            <consortium name="The Broad Institute Genome Sequencing Center for Infectious Disease"/>
            <person name="Wu L."/>
            <person name="Ma J."/>
        </authorList>
    </citation>
    <scope>NUCLEOTIDE SEQUENCE [LARGE SCALE GENOMIC DNA]</scope>
    <source>
        <strain evidence="4 5">JCM 15134</strain>
    </source>
</reference>
<gene>
    <name evidence="4" type="ORF">GCM10009104_31110</name>
</gene>
<comment type="similarity">
    <text evidence="1">Belongs to the carbon-nitrogen hydrolase superfamily. Nitrilase family.</text>
</comment>
<comment type="caution">
    <text evidence="4">The sequence shown here is derived from an EMBL/GenBank/DDBJ whole genome shotgun (WGS) entry which is preliminary data.</text>
</comment>
<dbReference type="SUPFAM" id="SSF56317">
    <property type="entry name" value="Carbon-nitrogen hydrolase"/>
    <property type="match status" value="1"/>
</dbReference>
<feature type="active site" description="Proton acceptor" evidence="2">
    <location>
        <position position="46"/>
    </location>
</feature>
<dbReference type="Proteomes" id="UP001499915">
    <property type="component" value="Unassembled WGS sequence"/>
</dbReference>
<dbReference type="PROSITE" id="PS00920">
    <property type="entry name" value="NITRIL_CHT_1"/>
    <property type="match status" value="1"/>
</dbReference>
<accession>A0ABN1I9U0</accession>
<evidence type="ECO:0000313" key="5">
    <source>
        <dbReference type="Proteomes" id="UP001499915"/>
    </source>
</evidence>
<dbReference type="PANTHER" id="PTHR46044:SF1">
    <property type="entry name" value="CN HYDROLASE DOMAIN-CONTAINING PROTEIN"/>
    <property type="match status" value="1"/>
</dbReference>
<evidence type="ECO:0000259" key="3">
    <source>
        <dbReference type="PROSITE" id="PS50263"/>
    </source>
</evidence>
<dbReference type="InterPro" id="IPR044149">
    <property type="entry name" value="Nitrilases_CHs"/>
</dbReference>
<keyword evidence="4" id="KW-0378">Hydrolase</keyword>
<dbReference type="Pfam" id="PF00795">
    <property type="entry name" value="CN_hydrolase"/>
    <property type="match status" value="1"/>
</dbReference>
<name>A0ABN1I9U0_9GAMM</name>
<keyword evidence="5" id="KW-1185">Reference proteome</keyword>
<dbReference type="InterPro" id="IPR000132">
    <property type="entry name" value="Nitrilase/CN_hydratase_CS"/>
</dbReference>
<sequence length="318" mass="34879">MSSSPIKVAIVQKPPAWLDLQATLDSAIASLNEAVSQGAQLVMFPEAYLPGYPTWIWRLKPGGDMALGNQLHAKLRKNAVDLRRGDLDSFREAVKASGAVVVIGMHELDSRFSGTTLFNSVAVIDSDGRLLNVHRKLMPTNPERMVWGMGDASGLKVVDTAVGRIGCMICWESYMPLARFALYAQDIELYLAPTWDCGDTWLASMNHIAREGGCYVLSTATAAQGCDIPDSFPERDSLFTPDEWINPGDAVVIKPFGGVLAGPLHREKAILYAEIDLEEARSARKALDVTGHYNRPDLFRLEVDRRAAPPVHFTDDPA</sequence>
<dbReference type="GO" id="GO:0016787">
    <property type="term" value="F:hydrolase activity"/>
    <property type="evidence" value="ECO:0007669"/>
    <property type="project" value="UniProtKB-KW"/>
</dbReference>
<evidence type="ECO:0000256" key="1">
    <source>
        <dbReference type="ARBA" id="ARBA00008129"/>
    </source>
</evidence>
<evidence type="ECO:0000313" key="4">
    <source>
        <dbReference type="EMBL" id="GAA0700028.1"/>
    </source>
</evidence>
<protein>
    <submittedName>
        <fullName evidence="4">Carbon-nitrogen hydrolase family protein</fullName>
    </submittedName>
</protein>
<dbReference type="InterPro" id="IPR003010">
    <property type="entry name" value="C-N_Hydrolase"/>
</dbReference>
<organism evidence="4 5">
    <name type="scientific">Marinobacterium maritimum</name>
    <dbReference type="NCBI Taxonomy" id="500162"/>
    <lineage>
        <taxon>Bacteria</taxon>
        <taxon>Pseudomonadati</taxon>
        <taxon>Pseudomonadota</taxon>
        <taxon>Gammaproteobacteria</taxon>
        <taxon>Oceanospirillales</taxon>
        <taxon>Oceanospirillaceae</taxon>
        <taxon>Marinobacterium</taxon>
    </lineage>
</organism>
<proteinExistence type="inferred from homology"/>
<dbReference type="CDD" id="cd07564">
    <property type="entry name" value="nitrilases_CHs"/>
    <property type="match status" value="1"/>
</dbReference>
<dbReference type="RefSeq" id="WP_343808067.1">
    <property type="nucleotide sequence ID" value="NZ_BAAAET010000005.1"/>
</dbReference>
<dbReference type="EMBL" id="BAAAET010000005">
    <property type="protein sequence ID" value="GAA0700028.1"/>
    <property type="molecule type" value="Genomic_DNA"/>
</dbReference>
<dbReference type="PROSITE" id="PS50263">
    <property type="entry name" value="CN_HYDROLASE"/>
    <property type="match status" value="1"/>
</dbReference>
<dbReference type="Gene3D" id="3.60.110.10">
    <property type="entry name" value="Carbon-nitrogen hydrolase"/>
    <property type="match status" value="1"/>
</dbReference>
<dbReference type="PANTHER" id="PTHR46044">
    <property type="entry name" value="NITRILASE"/>
    <property type="match status" value="1"/>
</dbReference>
<feature type="domain" description="CN hydrolase" evidence="3">
    <location>
        <begin position="6"/>
        <end position="277"/>
    </location>
</feature>
<evidence type="ECO:0000256" key="2">
    <source>
        <dbReference type="PROSITE-ProRule" id="PRU10139"/>
    </source>
</evidence>
<dbReference type="InterPro" id="IPR036526">
    <property type="entry name" value="C-N_Hydrolase_sf"/>
</dbReference>